<name>A0A096DPU5_9FIRM</name>
<dbReference type="AlphaFoldDB" id="A0A096DPU5"/>
<sequence>MDWSKAINILIIAFLITNLILVYVLVDNKRDDSAYLTIKEEFIREVKKLLSQKGIKIESDIPKAVPSLPLLTIEYEIQNPEKLAEKLLGNYNKDVVDGEILYKNGNKTLQIIDNKKIIYKNNSSIKIYDELDKNIVVSIAENFIKNNDFTEDDYELTDYNFNGKSYFLRYTKKSKDMLLEKSYMIFEIDNTGIKRFERLWFDFVKTSERKVTISSAPESLLRLLTMKDVYGKTIVQIDLCYYFDPVKHGAGDWKKTLKGQAGPAWRVKFNDGTLVFID</sequence>
<organism evidence="3 4">
    <name type="scientific">Caloranaerobacter azorensis H53214</name>
    <dbReference type="NCBI Taxonomy" id="1156417"/>
    <lineage>
        <taxon>Bacteria</taxon>
        <taxon>Bacillati</taxon>
        <taxon>Bacillota</taxon>
        <taxon>Tissierellia</taxon>
        <taxon>Tissierellales</taxon>
        <taxon>Thermohalobacteraceae</taxon>
        <taxon>Caloranaerobacter</taxon>
    </lineage>
</organism>
<dbReference type="STRING" id="1156417.Y919_01190"/>
<proteinExistence type="predicted"/>
<evidence type="ECO:0000313" key="3">
    <source>
        <dbReference type="EMBL" id="KGG81271.1"/>
    </source>
</evidence>
<evidence type="ECO:0000313" key="4">
    <source>
        <dbReference type="Proteomes" id="UP000029622"/>
    </source>
</evidence>
<keyword evidence="1" id="KW-0812">Transmembrane</keyword>
<reference evidence="3 4" key="1">
    <citation type="submission" date="2013-12" db="EMBL/GenBank/DDBJ databases">
        <title>Draft genome sequence of Caloranaerobacter sp. H53214.</title>
        <authorList>
            <person name="Jiang L.J."/>
            <person name="Shao Z.Z."/>
            <person name="Long M.N."/>
        </authorList>
    </citation>
    <scope>NUCLEOTIDE SEQUENCE [LARGE SCALE GENOMIC DNA]</scope>
    <source>
        <strain evidence="3 4">H53214</strain>
    </source>
</reference>
<dbReference type="RefSeq" id="WP_035161571.1">
    <property type="nucleotide sequence ID" value="NZ_AZTB01000003.1"/>
</dbReference>
<dbReference type="GO" id="GO:0016020">
    <property type="term" value="C:membrane"/>
    <property type="evidence" value="ECO:0007669"/>
    <property type="project" value="InterPro"/>
</dbReference>
<evidence type="ECO:0000256" key="1">
    <source>
        <dbReference type="SAM" id="Phobius"/>
    </source>
</evidence>
<feature type="domain" description="Regulatory protein YycH-like" evidence="2">
    <location>
        <begin position="41"/>
        <end position="271"/>
    </location>
</feature>
<keyword evidence="1" id="KW-0472">Membrane</keyword>
<dbReference type="Pfam" id="PF09648">
    <property type="entry name" value="YycI"/>
    <property type="match status" value="1"/>
</dbReference>
<accession>A0A096DPU5</accession>
<keyword evidence="1" id="KW-1133">Transmembrane helix</keyword>
<comment type="caution">
    <text evidence="3">The sequence shown here is derived from an EMBL/GenBank/DDBJ whole genome shotgun (WGS) entry which is preliminary data.</text>
</comment>
<evidence type="ECO:0000259" key="2">
    <source>
        <dbReference type="Pfam" id="PF09648"/>
    </source>
</evidence>
<dbReference type="EMBL" id="AZTB01000003">
    <property type="protein sequence ID" value="KGG81271.1"/>
    <property type="molecule type" value="Genomic_DNA"/>
</dbReference>
<dbReference type="Proteomes" id="UP000029622">
    <property type="component" value="Unassembled WGS sequence"/>
</dbReference>
<dbReference type="InterPro" id="IPR018604">
    <property type="entry name" value="YycI-like"/>
</dbReference>
<feature type="transmembrane region" description="Helical" evidence="1">
    <location>
        <begin position="6"/>
        <end position="26"/>
    </location>
</feature>
<protein>
    <recommendedName>
        <fullName evidence="2">Regulatory protein YycH-like domain-containing protein</fullName>
    </recommendedName>
</protein>
<gene>
    <name evidence="3" type="ORF">Y919_01190</name>
</gene>